<dbReference type="Pfam" id="PF00069">
    <property type="entry name" value="Pkinase"/>
    <property type="match status" value="1"/>
</dbReference>
<dbReference type="CDD" id="cd14014">
    <property type="entry name" value="STKc_PknB_like"/>
    <property type="match status" value="1"/>
</dbReference>
<dbReference type="PANTHER" id="PTHR43289">
    <property type="entry name" value="MITOGEN-ACTIVATED PROTEIN KINASE KINASE KINASE 20-RELATED"/>
    <property type="match status" value="1"/>
</dbReference>
<dbReference type="AlphaFoldDB" id="A0A3A8Q823"/>
<dbReference type="PANTHER" id="PTHR43289:SF6">
    <property type="entry name" value="SERINE_THREONINE-PROTEIN KINASE NEKL-3"/>
    <property type="match status" value="1"/>
</dbReference>
<dbReference type="InterPro" id="IPR000719">
    <property type="entry name" value="Prot_kinase_dom"/>
</dbReference>
<evidence type="ECO:0000313" key="8">
    <source>
        <dbReference type="Proteomes" id="UP000272888"/>
    </source>
</evidence>
<proteinExistence type="predicted"/>
<evidence type="ECO:0000256" key="5">
    <source>
        <dbReference type="SAM" id="MobiDB-lite"/>
    </source>
</evidence>
<dbReference type="RefSeq" id="WP_120643639.1">
    <property type="nucleotide sequence ID" value="NZ_RAWB01000105.1"/>
</dbReference>
<feature type="compositionally biased region" description="Polar residues" evidence="5">
    <location>
        <begin position="440"/>
        <end position="452"/>
    </location>
</feature>
<feature type="region of interest" description="Disordered" evidence="5">
    <location>
        <begin position="483"/>
        <end position="509"/>
    </location>
</feature>
<reference evidence="8" key="1">
    <citation type="submission" date="2018-09" db="EMBL/GenBank/DDBJ databases">
        <authorList>
            <person name="Livingstone P.G."/>
            <person name="Whitworth D.E."/>
        </authorList>
    </citation>
    <scope>NUCLEOTIDE SEQUENCE [LARGE SCALE GENOMIC DNA]</scope>
    <source>
        <strain evidence="8">CA051B</strain>
    </source>
</reference>
<evidence type="ECO:0000259" key="6">
    <source>
        <dbReference type="PROSITE" id="PS50011"/>
    </source>
</evidence>
<evidence type="ECO:0000256" key="1">
    <source>
        <dbReference type="ARBA" id="ARBA00022679"/>
    </source>
</evidence>
<dbReference type="InterPro" id="IPR008271">
    <property type="entry name" value="Ser/Thr_kinase_AS"/>
</dbReference>
<keyword evidence="1" id="KW-0808">Transferase</keyword>
<organism evidence="7 8">
    <name type="scientific">Corallococcus llansteffanensis</name>
    <dbReference type="NCBI Taxonomy" id="2316731"/>
    <lineage>
        <taxon>Bacteria</taxon>
        <taxon>Pseudomonadati</taxon>
        <taxon>Myxococcota</taxon>
        <taxon>Myxococcia</taxon>
        <taxon>Myxococcales</taxon>
        <taxon>Cystobacterineae</taxon>
        <taxon>Myxococcaceae</taxon>
        <taxon>Corallococcus</taxon>
    </lineage>
</organism>
<evidence type="ECO:0000256" key="3">
    <source>
        <dbReference type="ARBA" id="ARBA00022777"/>
    </source>
</evidence>
<sequence length="657" mass="70794">MLAWAAIRGSAVVATVLAYGMGAELLDPDLEGLWACPLVVSLMHFWYDGFIWSVTRKHVRGPPPPSAPSTRACYRAHPMNEPTSVTDPRIGSVLQERYRIIERLAAGGMGVVYRGERLEVGKSVAIKFLHAWAARDDDFRKRFQVEARAMSRLTHPCCVSVIDFGVDQESPYMVMDFVTGDTLRGLLRDGPLPPPRALSAVRQVLAGLAHAHDQGIIHRDIKPENIIVTHAVGLGEQVRILDFGLAKLRDEVTGITSGMMLGTPSYMAPEQIHGEPVGPPTDLYATGVLLYELLTGKKPFNATSNAELLRMQREVTPPRLRDAAPDAGFSAELEATLAKAMEKAPGDRFQSATEFLAALEGAWSGPAVFPVAPVASVTPRPSSPTPSRPSEEVLATRNARAQPRVTPVGTPAEVRAPEPLPVAPTELVARKEPQVASEATVRSGSITPSPARNRSRRLLGGAAVFTLAAAGLGAWALASRSTGVAPVSSERPSAAAPNGEEARAEAPTGTTAWEPVVEQLPGIDEVHRLIKAQRRDAALAALKKLAAKHPTSAYVRYLEGNVDFDNLRWVDGVAAYRAALRNDAAYRNAPVVIQNAIRCLVSDRFHGTCQDFLRKDLGEAAVPSLEDAAREHPMASVRTRAAALLRQRGPESRTGSR</sequence>
<keyword evidence="7" id="KW-0723">Serine/threonine-protein kinase</keyword>
<keyword evidence="4" id="KW-0067">ATP-binding</keyword>
<dbReference type="GO" id="GO:0004674">
    <property type="term" value="F:protein serine/threonine kinase activity"/>
    <property type="evidence" value="ECO:0007669"/>
    <property type="project" value="UniProtKB-KW"/>
</dbReference>
<dbReference type="Gene3D" id="3.30.200.20">
    <property type="entry name" value="Phosphorylase Kinase, domain 1"/>
    <property type="match status" value="1"/>
</dbReference>
<dbReference type="GO" id="GO:0005524">
    <property type="term" value="F:ATP binding"/>
    <property type="evidence" value="ECO:0007669"/>
    <property type="project" value="UniProtKB-KW"/>
</dbReference>
<dbReference type="SUPFAM" id="SSF56112">
    <property type="entry name" value="Protein kinase-like (PK-like)"/>
    <property type="match status" value="1"/>
</dbReference>
<keyword evidence="8" id="KW-1185">Reference proteome</keyword>
<name>A0A3A8Q823_9BACT</name>
<dbReference type="InterPro" id="IPR011009">
    <property type="entry name" value="Kinase-like_dom_sf"/>
</dbReference>
<evidence type="ECO:0000256" key="4">
    <source>
        <dbReference type="ARBA" id="ARBA00022840"/>
    </source>
</evidence>
<keyword evidence="2" id="KW-0547">Nucleotide-binding</keyword>
<evidence type="ECO:0000313" key="7">
    <source>
        <dbReference type="EMBL" id="RKH60912.1"/>
    </source>
</evidence>
<dbReference type="Proteomes" id="UP000272888">
    <property type="component" value="Unassembled WGS sequence"/>
</dbReference>
<feature type="region of interest" description="Disordered" evidence="5">
    <location>
        <begin position="376"/>
        <end position="417"/>
    </location>
</feature>
<protein>
    <submittedName>
        <fullName evidence="7">Serine/threonine protein kinase</fullName>
    </submittedName>
</protein>
<dbReference type="EMBL" id="RAWB01000105">
    <property type="protein sequence ID" value="RKH60912.1"/>
    <property type="molecule type" value="Genomic_DNA"/>
</dbReference>
<dbReference type="Gene3D" id="1.10.510.10">
    <property type="entry name" value="Transferase(Phosphotransferase) domain 1"/>
    <property type="match status" value="1"/>
</dbReference>
<dbReference type="PROSITE" id="PS50011">
    <property type="entry name" value="PROTEIN_KINASE_DOM"/>
    <property type="match status" value="1"/>
</dbReference>
<feature type="region of interest" description="Disordered" evidence="5">
    <location>
        <begin position="430"/>
        <end position="453"/>
    </location>
</feature>
<feature type="domain" description="Protein kinase" evidence="6">
    <location>
        <begin position="98"/>
        <end position="368"/>
    </location>
</feature>
<comment type="caution">
    <text evidence="7">The sequence shown here is derived from an EMBL/GenBank/DDBJ whole genome shotgun (WGS) entry which is preliminary data.</text>
</comment>
<keyword evidence="3 7" id="KW-0418">Kinase</keyword>
<evidence type="ECO:0000256" key="2">
    <source>
        <dbReference type="ARBA" id="ARBA00022741"/>
    </source>
</evidence>
<dbReference type="SMART" id="SM00220">
    <property type="entry name" value="S_TKc"/>
    <property type="match status" value="1"/>
</dbReference>
<gene>
    <name evidence="7" type="ORF">D7V93_12630</name>
</gene>
<accession>A0A3A8Q823</accession>
<dbReference type="PROSITE" id="PS00108">
    <property type="entry name" value="PROTEIN_KINASE_ST"/>
    <property type="match status" value="1"/>
</dbReference>